<organism evidence="2 3">
    <name type="scientific">Dothidotthia symphoricarpi CBS 119687</name>
    <dbReference type="NCBI Taxonomy" id="1392245"/>
    <lineage>
        <taxon>Eukaryota</taxon>
        <taxon>Fungi</taxon>
        <taxon>Dikarya</taxon>
        <taxon>Ascomycota</taxon>
        <taxon>Pezizomycotina</taxon>
        <taxon>Dothideomycetes</taxon>
        <taxon>Pleosporomycetidae</taxon>
        <taxon>Pleosporales</taxon>
        <taxon>Dothidotthiaceae</taxon>
        <taxon>Dothidotthia</taxon>
    </lineage>
</organism>
<dbReference type="EMBL" id="ML977502">
    <property type="protein sequence ID" value="KAF2131475.1"/>
    <property type="molecule type" value="Genomic_DNA"/>
</dbReference>
<protein>
    <recommendedName>
        <fullName evidence="1">Ubiquitin-like domain-containing protein</fullName>
    </recommendedName>
</protein>
<dbReference type="GeneID" id="54409942"/>
<dbReference type="RefSeq" id="XP_033525862.1">
    <property type="nucleotide sequence ID" value="XM_033669510.1"/>
</dbReference>
<dbReference type="Pfam" id="PF22893">
    <property type="entry name" value="ULD_2"/>
    <property type="match status" value="1"/>
</dbReference>
<feature type="domain" description="Ubiquitin-like" evidence="1">
    <location>
        <begin position="244"/>
        <end position="320"/>
    </location>
</feature>
<dbReference type="AlphaFoldDB" id="A0A6A6AK49"/>
<dbReference type="InterPro" id="IPR054464">
    <property type="entry name" value="ULD_fung"/>
</dbReference>
<evidence type="ECO:0000259" key="1">
    <source>
        <dbReference type="Pfam" id="PF22893"/>
    </source>
</evidence>
<name>A0A6A6AK49_9PLEO</name>
<accession>A0A6A6AK49</accession>
<sequence>MSFGFSVGDFIAVGKLISEAISCLQAVGGARSEYQELIREFQALDAALRHLDRLNSNDPDSTRVDSIKYAALSCRHPLEEFLAKIKRYENSLDSRSCSGAVRSTADKIRWTFGQKDDIKRLQTYLNVHIGTINMLLAQYGLERIHVTSKKSEADALRIYEQVNTTQTMVIGLQQSVPAQALVLHKVYSMLGSVYDLVRGDIKSSLDHLEQIVSTICVTTQQIYTVVVQIRDSAMPVDTRWTHFQAPLVVEDALGYKFPVPSEYDFEMLVTIIQQRFKSGSGAREVRAGNYELCRTRRKSEVVTATSRLVPGTAITMAIIVAIPSNRDTVCLKITKCPMPHCRSSEISQCQDTGGSVW</sequence>
<reference evidence="2" key="1">
    <citation type="journal article" date="2020" name="Stud. Mycol.">
        <title>101 Dothideomycetes genomes: a test case for predicting lifestyles and emergence of pathogens.</title>
        <authorList>
            <person name="Haridas S."/>
            <person name="Albert R."/>
            <person name="Binder M."/>
            <person name="Bloem J."/>
            <person name="Labutti K."/>
            <person name="Salamov A."/>
            <person name="Andreopoulos B."/>
            <person name="Baker S."/>
            <person name="Barry K."/>
            <person name="Bills G."/>
            <person name="Bluhm B."/>
            <person name="Cannon C."/>
            <person name="Castanera R."/>
            <person name="Culley D."/>
            <person name="Daum C."/>
            <person name="Ezra D."/>
            <person name="Gonzalez J."/>
            <person name="Henrissat B."/>
            <person name="Kuo A."/>
            <person name="Liang C."/>
            <person name="Lipzen A."/>
            <person name="Lutzoni F."/>
            <person name="Magnuson J."/>
            <person name="Mondo S."/>
            <person name="Nolan M."/>
            <person name="Ohm R."/>
            <person name="Pangilinan J."/>
            <person name="Park H.-J."/>
            <person name="Ramirez L."/>
            <person name="Alfaro M."/>
            <person name="Sun H."/>
            <person name="Tritt A."/>
            <person name="Yoshinaga Y."/>
            <person name="Zwiers L.-H."/>
            <person name="Turgeon B."/>
            <person name="Goodwin S."/>
            <person name="Spatafora J."/>
            <person name="Crous P."/>
            <person name="Grigoriev I."/>
        </authorList>
    </citation>
    <scope>NUCLEOTIDE SEQUENCE</scope>
    <source>
        <strain evidence="2">CBS 119687</strain>
    </source>
</reference>
<dbReference type="PANTHER" id="PTHR38886:SF1">
    <property type="entry name" value="NACHT-NTPASE AND P-LOOP NTPASES N-TERMINAL DOMAIN-CONTAINING PROTEIN"/>
    <property type="match status" value="1"/>
</dbReference>
<dbReference type="Proteomes" id="UP000799771">
    <property type="component" value="Unassembled WGS sequence"/>
</dbReference>
<evidence type="ECO:0000313" key="3">
    <source>
        <dbReference type="Proteomes" id="UP000799771"/>
    </source>
</evidence>
<proteinExistence type="predicted"/>
<evidence type="ECO:0000313" key="2">
    <source>
        <dbReference type="EMBL" id="KAF2131475.1"/>
    </source>
</evidence>
<dbReference type="OrthoDB" id="3045089at2759"/>
<gene>
    <name evidence="2" type="ORF">P153DRAFT_374341</name>
</gene>
<dbReference type="PANTHER" id="PTHR38886">
    <property type="entry name" value="SESA DOMAIN-CONTAINING PROTEIN"/>
    <property type="match status" value="1"/>
</dbReference>
<keyword evidence="3" id="KW-1185">Reference proteome</keyword>